<protein>
    <recommendedName>
        <fullName evidence="2">DUF2336 domain-containing protein</fullName>
    </recommendedName>
</protein>
<evidence type="ECO:0008006" key="2">
    <source>
        <dbReference type="Google" id="ProtNLM"/>
    </source>
</evidence>
<organism evidence="1">
    <name type="scientific">Chelativorans sp. (strain BNC1)</name>
    <dbReference type="NCBI Taxonomy" id="266779"/>
    <lineage>
        <taxon>Bacteria</taxon>
        <taxon>Pseudomonadati</taxon>
        <taxon>Pseudomonadota</taxon>
        <taxon>Alphaproteobacteria</taxon>
        <taxon>Hyphomicrobiales</taxon>
        <taxon>Phyllobacteriaceae</taxon>
        <taxon>Chelativorans</taxon>
    </lineage>
</organism>
<gene>
    <name evidence="1" type="ordered locus">Meso_0880</name>
</gene>
<sequence length="303" mass="33065">MSVADFRDIALERGPRHGERVFRAAVSAFSSLLHPTREDAARLDDLALGLYDSVPSEARRFAAAALSDCDPAPRHLVARLADESADIAAPILIRSKALRDIDLIGLIARRGIPHARAIARREGLHPTVAALIRALLSRVEPETTAALEMHDQESAMEAVRNQLLGLMDEARIPEEEPRPSPSPHAATEVYPALREAVLCGEMRRLAEQLAAALELRIARARTLVSGVTYSDLLPALKALELSTEQALLLVLAAYPAQVTGPPAIRLFCVRYEALTPEAAREKVLDWQEQDIEKGSSHLSALSR</sequence>
<name>Q11JZ5_CHESB</name>
<dbReference type="AlphaFoldDB" id="Q11JZ5"/>
<dbReference type="eggNOG" id="COG5330">
    <property type="taxonomic scope" value="Bacteria"/>
</dbReference>
<accession>Q11JZ5</accession>
<dbReference type="KEGG" id="mes:Meso_0880"/>
<dbReference type="HOGENOM" id="CLU_815529_0_0_5"/>
<dbReference type="STRING" id="266779.Meso_0880"/>
<proteinExistence type="predicted"/>
<evidence type="ECO:0000313" key="1">
    <source>
        <dbReference type="EMBL" id="ABG62280.1"/>
    </source>
</evidence>
<dbReference type="EMBL" id="CP000390">
    <property type="protein sequence ID" value="ABG62280.1"/>
    <property type="molecule type" value="Genomic_DNA"/>
</dbReference>
<reference evidence="1" key="1">
    <citation type="submission" date="2006-06" db="EMBL/GenBank/DDBJ databases">
        <title>Complete sequence of chromosome of Chelativorans sp. BNC1.</title>
        <authorList>
            <consortium name="US DOE Joint Genome Institute"/>
            <person name="Copeland A."/>
            <person name="Lucas S."/>
            <person name="Lapidus A."/>
            <person name="Barry K."/>
            <person name="Detter J.C."/>
            <person name="Glavina del Rio T."/>
            <person name="Hammon N."/>
            <person name="Israni S."/>
            <person name="Dalin E."/>
            <person name="Tice H."/>
            <person name="Pitluck S."/>
            <person name="Chertkov O."/>
            <person name="Brettin T."/>
            <person name="Bruce D."/>
            <person name="Han C."/>
            <person name="Tapia R."/>
            <person name="Gilna P."/>
            <person name="Schmutz J."/>
            <person name="Larimer F."/>
            <person name="Land M."/>
            <person name="Hauser L."/>
            <person name="Kyrpides N."/>
            <person name="Mikhailova N."/>
            <person name="Richardson P."/>
        </authorList>
    </citation>
    <scope>NUCLEOTIDE SEQUENCE</scope>
    <source>
        <strain evidence="1">BNC1</strain>
    </source>
</reference>